<proteinExistence type="inferred from homology"/>
<keyword evidence="4" id="KW-0677">Repeat</keyword>
<dbReference type="InterPro" id="IPR012677">
    <property type="entry name" value="Nucleotide-bd_a/b_plait_sf"/>
</dbReference>
<dbReference type="GO" id="GO:0003723">
    <property type="term" value="F:RNA binding"/>
    <property type="evidence" value="ECO:0007669"/>
    <property type="project" value="UniProtKB-UniRule"/>
</dbReference>
<evidence type="ECO:0000256" key="1">
    <source>
        <dbReference type="ARBA" id="ARBA00004496"/>
    </source>
</evidence>
<evidence type="ECO:0000256" key="7">
    <source>
        <dbReference type="PROSITE-ProRule" id="PRU00176"/>
    </source>
</evidence>
<dbReference type="InterPro" id="IPR035979">
    <property type="entry name" value="RBD_domain_sf"/>
</dbReference>
<evidence type="ECO:0000256" key="2">
    <source>
        <dbReference type="ARBA" id="ARBA00008557"/>
    </source>
</evidence>
<dbReference type="PANTHER" id="PTHR24012">
    <property type="entry name" value="RNA BINDING PROTEIN"/>
    <property type="match status" value="1"/>
</dbReference>
<dbReference type="Pfam" id="PF00076">
    <property type="entry name" value="RRM_1"/>
    <property type="match status" value="12"/>
</dbReference>
<dbReference type="FunFam" id="3.30.70.330:FF:000648">
    <property type="entry name" value="Polyadenylate-binding protein"/>
    <property type="match status" value="4"/>
</dbReference>
<dbReference type="SUPFAM" id="SSF54928">
    <property type="entry name" value="RNA-binding domain, RBD"/>
    <property type="match status" value="8"/>
</dbReference>
<dbReference type="InterPro" id="IPR000504">
    <property type="entry name" value="RRM_dom"/>
</dbReference>
<dbReference type="FunFam" id="3.30.70.330:FF:000217">
    <property type="entry name" value="Polyadenylate-binding protein"/>
    <property type="match status" value="4"/>
</dbReference>
<dbReference type="CDD" id="cd12379">
    <property type="entry name" value="RRM2_I_PABPs"/>
    <property type="match status" value="4"/>
</dbReference>
<dbReference type="FunFam" id="3.30.70.330:FF:000003">
    <property type="entry name" value="Polyadenylate-binding protein"/>
    <property type="match status" value="4"/>
</dbReference>
<reference evidence="9 10" key="1">
    <citation type="journal article" date="2020" name="bioRxiv">
        <title>Sequence and annotation of 42 cannabis genomes reveals extensive copy number variation in cannabinoid synthesis and pathogen resistance genes.</title>
        <authorList>
            <person name="Mckernan K.J."/>
            <person name="Helbert Y."/>
            <person name="Kane L.T."/>
            <person name="Ebling H."/>
            <person name="Zhang L."/>
            <person name="Liu B."/>
            <person name="Eaton Z."/>
            <person name="Mclaughlin S."/>
            <person name="Kingan S."/>
            <person name="Baybayan P."/>
            <person name="Concepcion G."/>
            <person name="Jordan M."/>
            <person name="Riva A."/>
            <person name="Barbazuk W."/>
            <person name="Harkins T."/>
        </authorList>
    </citation>
    <scope>NUCLEOTIDE SEQUENCE [LARGE SCALE GENOMIC DNA]</scope>
    <source>
        <strain evidence="10">cv. Jamaican Lion 4</strain>
        <tissue evidence="9">Leaf</tissue>
    </source>
</reference>
<dbReference type="CDD" id="cd12381">
    <property type="entry name" value="RRM4_I_PABPs"/>
    <property type="match status" value="4"/>
</dbReference>
<keyword evidence="3" id="KW-0963">Cytoplasm</keyword>
<dbReference type="EMBL" id="JAATIQ010000084">
    <property type="protein sequence ID" value="KAF4386069.1"/>
    <property type="molecule type" value="Genomic_DNA"/>
</dbReference>
<feature type="domain" description="RRM" evidence="8">
    <location>
        <begin position="620"/>
        <end position="697"/>
    </location>
</feature>
<feature type="domain" description="RRM" evidence="8">
    <location>
        <begin position="958"/>
        <end position="1035"/>
    </location>
</feature>
<feature type="domain" description="RRM" evidence="8">
    <location>
        <begin position="1296"/>
        <end position="1373"/>
    </location>
</feature>
<feature type="domain" description="RRM" evidence="8">
    <location>
        <begin position="774"/>
        <end position="852"/>
    </location>
</feature>
<dbReference type="GO" id="GO:0005737">
    <property type="term" value="C:cytoplasm"/>
    <property type="evidence" value="ECO:0007669"/>
    <property type="project" value="UniProtKB-SubCell"/>
</dbReference>
<evidence type="ECO:0000313" key="9">
    <source>
        <dbReference type="EMBL" id="KAF4386069.1"/>
    </source>
</evidence>
<sequence>MAQVDQVEVIPTQNGVTMTSLYVGDLDASINEADLFEIFSPMGYVVSVRVCRDLISHMSLGYGYVNFSNPQEASRALNLMNFSTVNGKPIRIMYSYRDPSIRKSGIANIFVKNLDKGIDSKALHETFSIFGNILSCKIATDDVSGQSKGYGFVQFDSKEAAQSAIEKLNGMLLNDKQVFVGPFIRKEKRKLGAEQNVDKNKGMNLYVKNLDDSVTDEKLKELFFEFGTITSCKVMRKPNGVSMGFGFVALSTVEEASRALVEMNGKMVVSKPLYVALAQRKEDRRARLQAQFSQMRPPTMVPPVNPCMPMIPPQLGFGYQQQLLPGVRPNFYMPIVQPHPSFVQPQMLPVPRGRALAQRKEDRRARLQAIFSQMRPPTMVPPVNPCMPMIPPQLGFGYQQQILPGARPNFYMPIVQPHPSFVDQVEVPTQNGVTMTSLYVGDLDASINEADLFEIFSQMGYVVSVRVCRDLISHLSLGYGYVNFSNPQEASRALNLMNFSTVNGKPIRIMYSYRDPSIRKSGIANIFVKNLDKGIDSKALHETFSIFGNILSCKIATDDVSGQSKGYGFVQFDSKEAAQSAIEKLNGMLLNDKQVFVGPFIRKEKRKLGAEQNVDKNKGMNLYVKNLDDSVTDEKLKELFFEFGTITSCKVMRKPNGVSMGFGFVALSTVEEASRALVEMNGKMVVSKPLYVALAQRKEDRRARLQAQFSQMRPPTMVPPVNPCMPMIPPQLGFGYQQQLLPGVRPNFYMPIVQPHPSFVDQVEVPTQNGVTMTSLYVGDIDASINEADLFEIFSPMGYVVSVRVCRDLISHLSLGYGYVNFSNPQEASRALNLMNFSTVNGKPIRIMYSYRDPSIRKSGIANIFVKNLDKGIDSKALHETFSIFGNILSCKIATDDVSGQSKGYGFVQFDNKEAAQSAIEKLNGMLLNDKQVFVGPFIRKEKRKLGAEQNVDKNKGMNLYVKNLDDSVTDEKLKELFFEFGTITSCKVMRKPNGVSMGFGFVALSTVEEASRALVEMNCKMVVSKPLYVALAQRKEDRRARLQAQFSQMRPPTMVPPVNPCMPMIPPQLGFGYQQQLLPGVRPNFYMPIVQPHPSFVDQVEVPTQNGVTMTSLYVGDIDASINEADLFEIFSPMGYVVSVRVCRDLISHLSLGYGYVNFSNPQEASRALNLMNFSTVNGKPIRIMYSYRDPSIRKSGIANIFVKNLDKGIDSKALHETFSIFGNILSCKIATDDVSGQSKGYGFVQFDNKEAAQSAIEKLNGMLLNDKQVFVGPFIRKEKRKLGAEQNVDKNKGMNLYVKNLDDSVTDEKLKELFFEFGTITSCKVMRKPNGVSMGFGFVALSTVEEASRALVEMNCKMVVSKPLYVALAQRKEDRRARLQAQFSQMRPPTMVPPVNPCMPMIPPQLGFGYQQQLLLGVRPNFYMPIVQPHPSFF</sequence>
<accession>A0A7J6GVH1</accession>
<feature type="domain" description="RRM" evidence="8">
    <location>
        <begin position="862"/>
        <end position="935"/>
    </location>
</feature>
<comment type="similarity">
    <text evidence="2">Belongs to the polyadenylate-binding protein type-1 family.</text>
</comment>
<protein>
    <recommendedName>
        <fullName evidence="8">RRM domain-containing protein</fullName>
    </recommendedName>
</protein>
<feature type="domain" description="RRM" evidence="8">
    <location>
        <begin position="107"/>
        <end position="180"/>
    </location>
</feature>
<evidence type="ECO:0000259" key="8">
    <source>
        <dbReference type="PROSITE" id="PS50102"/>
    </source>
</evidence>
<feature type="domain" description="RRM" evidence="8">
    <location>
        <begin position="1200"/>
        <end position="1273"/>
    </location>
</feature>
<keyword evidence="5" id="KW-0810">Translation regulation</keyword>
<keyword evidence="10" id="KW-1185">Reference proteome</keyword>
<evidence type="ECO:0000313" key="10">
    <source>
        <dbReference type="Proteomes" id="UP000583929"/>
    </source>
</evidence>
<feature type="domain" description="RRM" evidence="8">
    <location>
        <begin position="19"/>
        <end position="97"/>
    </location>
</feature>
<organism evidence="9 10">
    <name type="scientific">Cannabis sativa</name>
    <name type="common">Hemp</name>
    <name type="synonym">Marijuana</name>
    <dbReference type="NCBI Taxonomy" id="3483"/>
    <lineage>
        <taxon>Eukaryota</taxon>
        <taxon>Viridiplantae</taxon>
        <taxon>Streptophyta</taxon>
        <taxon>Embryophyta</taxon>
        <taxon>Tracheophyta</taxon>
        <taxon>Spermatophyta</taxon>
        <taxon>Magnoliopsida</taxon>
        <taxon>eudicotyledons</taxon>
        <taxon>Gunneridae</taxon>
        <taxon>Pentapetalae</taxon>
        <taxon>rosids</taxon>
        <taxon>fabids</taxon>
        <taxon>Rosales</taxon>
        <taxon>Cannabaceae</taxon>
        <taxon>Cannabis</taxon>
    </lineage>
</organism>
<evidence type="ECO:0000256" key="3">
    <source>
        <dbReference type="ARBA" id="ARBA00022490"/>
    </source>
</evidence>
<dbReference type="InterPro" id="IPR003954">
    <property type="entry name" value="RRM_euk-type"/>
</dbReference>
<feature type="domain" description="RRM" evidence="8">
    <location>
        <begin position="524"/>
        <end position="597"/>
    </location>
</feature>
<feature type="domain" description="RRM" evidence="8">
    <location>
        <begin position="203"/>
        <end position="280"/>
    </location>
</feature>
<dbReference type="GO" id="GO:0006417">
    <property type="term" value="P:regulation of translation"/>
    <property type="evidence" value="ECO:0007669"/>
    <property type="project" value="UniProtKB-KW"/>
</dbReference>
<comment type="subcellular location">
    <subcellularLocation>
        <location evidence="1">Cytoplasm</location>
    </subcellularLocation>
</comment>
<name>A0A7J6GVH1_CANSA</name>
<feature type="domain" description="RRM" evidence="8">
    <location>
        <begin position="436"/>
        <end position="514"/>
    </location>
</feature>
<dbReference type="Proteomes" id="UP000583929">
    <property type="component" value="Unassembled WGS sequence"/>
</dbReference>
<dbReference type="Gene3D" id="3.30.70.330">
    <property type="match status" value="12"/>
</dbReference>
<keyword evidence="6 7" id="KW-0694">RNA-binding</keyword>
<evidence type="ECO:0000256" key="5">
    <source>
        <dbReference type="ARBA" id="ARBA00022845"/>
    </source>
</evidence>
<dbReference type="SMART" id="SM00360">
    <property type="entry name" value="RRM"/>
    <property type="match status" value="12"/>
</dbReference>
<dbReference type="SMART" id="SM00361">
    <property type="entry name" value="RRM_1"/>
    <property type="match status" value="10"/>
</dbReference>
<feature type="domain" description="RRM" evidence="8">
    <location>
        <begin position="1112"/>
        <end position="1190"/>
    </location>
</feature>
<gene>
    <name evidence="9" type="ORF">G4B88_031204</name>
</gene>
<evidence type="ECO:0000256" key="4">
    <source>
        <dbReference type="ARBA" id="ARBA00022737"/>
    </source>
</evidence>
<comment type="caution">
    <text evidence="9">The sequence shown here is derived from an EMBL/GenBank/DDBJ whole genome shotgun (WGS) entry which is preliminary data.</text>
</comment>
<dbReference type="InterPro" id="IPR045305">
    <property type="entry name" value="RRM2_I_PABPs"/>
</dbReference>
<evidence type="ECO:0000256" key="6">
    <source>
        <dbReference type="ARBA" id="ARBA00022884"/>
    </source>
</evidence>
<dbReference type="PROSITE" id="PS50102">
    <property type="entry name" value="RRM"/>
    <property type="match status" value="12"/>
</dbReference>